<evidence type="ECO:0000256" key="6">
    <source>
        <dbReference type="ARBA" id="ARBA00022692"/>
    </source>
</evidence>
<dbReference type="Gene3D" id="1.10.287.130">
    <property type="match status" value="1"/>
</dbReference>
<dbReference type="CDD" id="cd00075">
    <property type="entry name" value="HATPase"/>
    <property type="match status" value="1"/>
</dbReference>
<dbReference type="SMART" id="SM00388">
    <property type="entry name" value="HisKA"/>
    <property type="match status" value="1"/>
</dbReference>
<dbReference type="Gene3D" id="3.30.565.10">
    <property type="entry name" value="Histidine kinase-like ATPase, C-terminal domain"/>
    <property type="match status" value="1"/>
</dbReference>
<comment type="subcellular location">
    <subcellularLocation>
        <location evidence="2">Membrane</location>
        <topology evidence="2">Multi-pass membrane protein</topology>
    </subcellularLocation>
</comment>
<dbReference type="InterPro" id="IPR038318">
    <property type="entry name" value="KdpD_sf"/>
</dbReference>
<dbReference type="CDD" id="cd00082">
    <property type="entry name" value="HisKA"/>
    <property type="match status" value="1"/>
</dbReference>
<feature type="transmembrane region" description="Helical" evidence="13">
    <location>
        <begin position="39"/>
        <end position="67"/>
    </location>
</feature>
<gene>
    <name evidence="15" type="ORF">A2310_00035</name>
</gene>
<keyword evidence="5" id="KW-0808">Transferase</keyword>
<protein>
    <recommendedName>
        <fullName evidence="3">histidine kinase</fullName>
        <ecNumber evidence="3">2.7.13.3</ecNumber>
    </recommendedName>
</protein>
<proteinExistence type="predicted"/>
<sequence>MKKAKYHFSEYLWAVLIIILATSLFVPLRSYFAKGQWALIYLLIVVIVGSVSGFRAALLASMLAFLSWNYFLIPPYHTFAVDDPKDILSLFVFLIVGIIIGFQTGKLRELAQIKAIHETDKLKSTLISSVSHELKTPLSAINATVTNLLTDELKWDDAYIRSELETVAEDIKRLGGSINALLDFSRLETESWKPSKEKYELNEIIGLLSAQLPRQEQMRLEVKLPPELPPLWIDFEQFLRLLQNLVENGLRYSQKESKVAIKAKDQMGEILVMVEDQGSGIPDEEKRKVFEKFYRGPSASKSTTGTGLGLAIVAEIVRYHEGKIWIEDIMPHGTRVVVSIPKEEP</sequence>
<dbReference type="AlphaFoldDB" id="A0A1F4SX93"/>
<evidence type="ECO:0000259" key="14">
    <source>
        <dbReference type="PROSITE" id="PS50109"/>
    </source>
</evidence>
<keyword evidence="4" id="KW-0597">Phosphoprotein</keyword>
<dbReference type="InterPro" id="IPR036097">
    <property type="entry name" value="HisK_dim/P_sf"/>
</dbReference>
<keyword evidence="8" id="KW-0418">Kinase</keyword>
<dbReference type="InterPro" id="IPR003594">
    <property type="entry name" value="HATPase_dom"/>
</dbReference>
<name>A0A1F4SX93_UNCSA</name>
<evidence type="ECO:0000256" key="11">
    <source>
        <dbReference type="ARBA" id="ARBA00023012"/>
    </source>
</evidence>
<feature type="transmembrane region" description="Helical" evidence="13">
    <location>
        <begin position="12"/>
        <end position="32"/>
    </location>
</feature>
<evidence type="ECO:0000256" key="2">
    <source>
        <dbReference type="ARBA" id="ARBA00004141"/>
    </source>
</evidence>
<dbReference type="InterPro" id="IPR052023">
    <property type="entry name" value="Histidine_kinase_KdpD"/>
</dbReference>
<dbReference type="InterPro" id="IPR005467">
    <property type="entry name" value="His_kinase_dom"/>
</dbReference>
<comment type="caution">
    <text evidence="15">The sequence shown here is derived from an EMBL/GenBank/DDBJ whole genome shotgun (WGS) entry which is preliminary data.</text>
</comment>
<evidence type="ECO:0000256" key="1">
    <source>
        <dbReference type="ARBA" id="ARBA00000085"/>
    </source>
</evidence>
<evidence type="ECO:0000256" key="3">
    <source>
        <dbReference type="ARBA" id="ARBA00012438"/>
    </source>
</evidence>
<evidence type="ECO:0000256" key="5">
    <source>
        <dbReference type="ARBA" id="ARBA00022679"/>
    </source>
</evidence>
<keyword evidence="9" id="KW-0067">ATP-binding</keyword>
<keyword evidence="11" id="KW-0902">Two-component regulatory system</keyword>
<keyword evidence="10 13" id="KW-1133">Transmembrane helix</keyword>
<dbReference type="InterPro" id="IPR004358">
    <property type="entry name" value="Sig_transdc_His_kin-like_C"/>
</dbReference>
<feature type="transmembrane region" description="Helical" evidence="13">
    <location>
        <begin position="87"/>
        <end position="105"/>
    </location>
</feature>
<evidence type="ECO:0000256" key="7">
    <source>
        <dbReference type="ARBA" id="ARBA00022741"/>
    </source>
</evidence>
<evidence type="ECO:0000313" key="15">
    <source>
        <dbReference type="EMBL" id="OGC25044.1"/>
    </source>
</evidence>
<dbReference type="GO" id="GO:0005886">
    <property type="term" value="C:plasma membrane"/>
    <property type="evidence" value="ECO:0007669"/>
    <property type="project" value="TreeGrafter"/>
</dbReference>
<dbReference type="Pfam" id="PF13493">
    <property type="entry name" value="DUF4118"/>
    <property type="match status" value="1"/>
</dbReference>
<dbReference type="PRINTS" id="PR00344">
    <property type="entry name" value="BCTRLSENSOR"/>
</dbReference>
<keyword evidence="7" id="KW-0547">Nucleotide-binding</keyword>
<evidence type="ECO:0000256" key="12">
    <source>
        <dbReference type="ARBA" id="ARBA00023136"/>
    </source>
</evidence>
<feature type="domain" description="Histidine kinase" evidence="14">
    <location>
        <begin position="129"/>
        <end position="344"/>
    </location>
</feature>
<dbReference type="PROSITE" id="PS50109">
    <property type="entry name" value="HIS_KIN"/>
    <property type="match status" value="1"/>
</dbReference>
<evidence type="ECO:0000313" key="16">
    <source>
        <dbReference type="Proteomes" id="UP000178417"/>
    </source>
</evidence>
<reference evidence="15 16" key="1">
    <citation type="journal article" date="2016" name="Nat. Commun.">
        <title>Thousands of microbial genomes shed light on interconnected biogeochemical processes in an aquifer system.</title>
        <authorList>
            <person name="Anantharaman K."/>
            <person name="Brown C.T."/>
            <person name="Hug L.A."/>
            <person name="Sharon I."/>
            <person name="Castelle C.J."/>
            <person name="Probst A.J."/>
            <person name="Thomas B.C."/>
            <person name="Singh A."/>
            <person name="Wilkins M.J."/>
            <person name="Karaoz U."/>
            <person name="Brodie E.L."/>
            <person name="Williams K.H."/>
            <person name="Hubbard S.S."/>
            <person name="Banfield J.F."/>
        </authorList>
    </citation>
    <scope>NUCLEOTIDE SEQUENCE [LARGE SCALE GENOMIC DNA]</scope>
</reference>
<keyword evidence="6 13" id="KW-0812">Transmembrane</keyword>
<evidence type="ECO:0000256" key="4">
    <source>
        <dbReference type="ARBA" id="ARBA00022553"/>
    </source>
</evidence>
<evidence type="ECO:0000256" key="8">
    <source>
        <dbReference type="ARBA" id="ARBA00022777"/>
    </source>
</evidence>
<dbReference type="Pfam" id="PF00512">
    <property type="entry name" value="HisKA"/>
    <property type="match status" value="1"/>
</dbReference>
<dbReference type="SUPFAM" id="SSF47384">
    <property type="entry name" value="Homodimeric domain of signal transducing histidine kinase"/>
    <property type="match status" value="1"/>
</dbReference>
<evidence type="ECO:0000256" key="10">
    <source>
        <dbReference type="ARBA" id="ARBA00022989"/>
    </source>
</evidence>
<dbReference type="Proteomes" id="UP000178417">
    <property type="component" value="Unassembled WGS sequence"/>
</dbReference>
<dbReference type="FunFam" id="3.30.565.10:FF:000006">
    <property type="entry name" value="Sensor histidine kinase WalK"/>
    <property type="match status" value="1"/>
</dbReference>
<dbReference type="Gene3D" id="1.20.120.620">
    <property type="entry name" value="Backbone structure of the membrane domain of e. Coli histidine kinase receptor kdpd"/>
    <property type="match status" value="1"/>
</dbReference>
<evidence type="ECO:0000256" key="13">
    <source>
        <dbReference type="SAM" id="Phobius"/>
    </source>
</evidence>
<accession>A0A1F4SX93</accession>
<dbReference type="EMBL" id="MEUB01000004">
    <property type="protein sequence ID" value="OGC25044.1"/>
    <property type="molecule type" value="Genomic_DNA"/>
</dbReference>
<dbReference type="EC" id="2.7.13.3" evidence="3"/>
<dbReference type="GO" id="GO:0000155">
    <property type="term" value="F:phosphorelay sensor kinase activity"/>
    <property type="evidence" value="ECO:0007669"/>
    <property type="project" value="InterPro"/>
</dbReference>
<dbReference type="Pfam" id="PF02518">
    <property type="entry name" value="HATPase_c"/>
    <property type="match status" value="1"/>
</dbReference>
<dbReference type="PANTHER" id="PTHR45569">
    <property type="entry name" value="SENSOR PROTEIN KDPD"/>
    <property type="match status" value="1"/>
</dbReference>
<evidence type="ECO:0000256" key="9">
    <source>
        <dbReference type="ARBA" id="ARBA00022840"/>
    </source>
</evidence>
<dbReference type="PANTHER" id="PTHR45569:SF1">
    <property type="entry name" value="SENSOR PROTEIN KDPD"/>
    <property type="match status" value="1"/>
</dbReference>
<dbReference type="InterPro" id="IPR025201">
    <property type="entry name" value="KdpD_TM"/>
</dbReference>
<dbReference type="InterPro" id="IPR003661">
    <property type="entry name" value="HisK_dim/P_dom"/>
</dbReference>
<organism evidence="15 16">
    <name type="scientific">candidate division WOR-1 bacterium RIFOXYB2_FULL_37_13</name>
    <dbReference type="NCBI Taxonomy" id="1802579"/>
    <lineage>
        <taxon>Bacteria</taxon>
        <taxon>Bacillati</taxon>
        <taxon>Saganbacteria</taxon>
    </lineage>
</organism>
<keyword evidence="12 13" id="KW-0472">Membrane</keyword>
<dbReference type="SMART" id="SM00387">
    <property type="entry name" value="HATPase_c"/>
    <property type="match status" value="1"/>
</dbReference>
<dbReference type="STRING" id="1802579.A2310_00035"/>
<dbReference type="GO" id="GO:0005524">
    <property type="term" value="F:ATP binding"/>
    <property type="evidence" value="ECO:0007669"/>
    <property type="project" value="UniProtKB-KW"/>
</dbReference>
<dbReference type="SUPFAM" id="SSF55874">
    <property type="entry name" value="ATPase domain of HSP90 chaperone/DNA topoisomerase II/histidine kinase"/>
    <property type="match status" value="1"/>
</dbReference>
<comment type="catalytic activity">
    <reaction evidence="1">
        <text>ATP + protein L-histidine = ADP + protein N-phospho-L-histidine.</text>
        <dbReference type="EC" id="2.7.13.3"/>
    </reaction>
</comment>
<dbReference type="InterPro" id="IPR036890">
    <property type="entry name" value="HATPase_C_sf"/>
</dbReference>